<feature type="domain" description="Glycosyltransferase 2-like" evidence="1">
    <location>
        <begin position="143"/>
        <end position="249"/>
    </location>
</feature>
<dbReference type="SUPFAM" id="SSF53448">
    <property type="entry name" value="Nucleotide-diphospho-sugar transferases"/>
    <property type="match status" value="1"/>
</dbReference>
<dbReference type="Gene3D" id="3.90.550.10">
    <property type="entry name" value="Spore Coat Polysaccharide Biosynthesis Protein SpsA, Chain A"/>
    <property type="match status" value="1"/>
</dbReference>
<proteinExistence type="predicted"/>
<keyword evidence="3" id="KW-1185">Reference proteome</keyword>
<evidence type="ECO:0000313" key="3">
    <source>
        <dbReference type="Proteomes" id="UP000609323"/>
    </source>
</evidence>
<dbReference type="InterPro" id="IPR001173">
    <property type="entry name" value="Glyco_trans_2-like"/>
</dbReference>
<dbReference type="InterPro" id="IPR029044">
    <property type="entry name" value="Nucleotide-diphossugar_trans"/>
</dbReference>
<gene>
    <name evidence="2" type="ORF">GCM10010917_21190</name>
</gene>
<reference evidence="3" key="1">
    <citation type="journal article" date="2019" name="Int. J. Syst. Evol. Microbiol.">
        <title>The Global Catalogue of Microorganisms (GCM) 10K type strain sequencing project: providing services to taxonomists for standard genome sequencing and annotation.</title>
        <authorList>
            <consortium name="The Broad Institute Genomics Platform"/>
            <consortium name="The Broad Institute Genome Sequencing Center for Infectious Disease"/>
            <person name="Wu L."/>
            <person name="Ma J."/>
        </authorList>
    </citation>
    <scope>NUCLEOTIDE SEQUENCE [LARGE SCALE GENOMIC DNA]</scope>
    <source>
        <strain evidence="3">CGMCC 1.15044</strain>
    </source>
</reference>
<dbReference type="InterPro" id="IPR050256">
    <property type="entry name" value="Glycosyltransferase_2"/>
</dbReference>
<comment type="caution">
    <text evidence="2">The sequence shown here is derived from an EMBL/GenBank/DDBJ whole genome shotgun (WGS) entry which is preliminary data.</text>
</comment>
<dbReference type="Proteomes" id="UP000609323">
    <property type="component" value="Unassembled WGS sequence"/>
</dbReference>
<protein>
    <recommendedName>
        <fullName evidence="1">Glycosyltransferase 2-like domain-containing protein</fullName>
    </recommendedName>
</protein>
<organism evidence="2 3">
    <name type="scientific">Paenibacillus physcomitrellae</name>
    <dbReference type="NCBI Taxonomy" id="1619311"/>
    <lineage>
        <taxon>Bacteria</taxon>
        <taxon>Bacillati</taxon>
        <taxon>Bacillota</taxon>
        <taxon>Bacilli</taxon>
        <taxon>Bacillales</taxon>
        <taxon>Paenibacillaceae</taxon>
        <taxon>Paenibacillus</taxon>
    </lineage>
</organism>
<name>A0ABQ1G1Y9_9BACL</name>
<dbReference type="RefSeq" id="WP_157739476.1">
    <property type="nucleotide sequence ID" value="NZ_BMHF01000006.1"/>
</dbReference>
<evidence type="ECO:0000259" key="1">
    <source>
        <dbReference type="Pfam" id="PF00535"/>
    </source>
</evidence>
<sequence length="385" mass="40918">MLAQKRRGSSAALRLSRRRSQQFSLAGRGRQAGLSEAFAAGRMAGLTSRSAGMTDGSAASVSERPIAADSPAESVPANLVQESPVQAFRRSLSEWFSARSAKGRPSFREALSLGLAYRDGYAKAAGLLPPALGVPVPLKGKASVVITACNEEKTLGPLLDELDRLPLYERIVVLNGCTDGSFFEVKKRENVIIAYDPERLGHDVGRSIGASLAGGDSLLFVDGDMQVPAEELAAFLYEQESGTDVVLNDISAFVPPFGRQDEVTRCKLFLNQALGRPDLGSSSLTAVPHVLSRRALEVVGTAALAVPPKAQTIAILEGLAVSAPCTADVIQRNRLRQGNLGTGNKVAQLIVGDHAEALHEAVKRLGPRLHWQSVSRPELAKARNG</sequence>
<dbReference type="Pfam" id="PF00535">
    <property type="entry name" value="Glycos_transf_2"/>
    <property type="match status" value="1"/>
</dbReference>
<evidence type="ECO:0000313" key="2">
    <source>
        <dbReference type="EMBL" id="GGA35778.1"/>
    </source>
</evidence>
<dbReference type="PANTHER" id="PTHR48090">
    <property type="entry name" value="UNDECAPRENYL-PHOSPHATE 4-DEOXY-4-FORMAMIDO-L-ARABINOSE TRANSFERASE-RELATED"/>
    <property type="match status" value="1"/>
</dbReference>
<accession>A0ABQ1G1Y9</accession>
<dbReference type="EMBL" id="BMHF01000006">
    <property type="protein sequence ID" value="GGA35778.1"/>
    <property type="molecule type" value="Genomic_DNA"/>
</dbReference>